<dbReference type="RefSeq" id="WP_014244826.1">
    <property type="nucleotide sequence ID" value="NC_016620.1"/>
</dbReference>
<evidence type="ECO:0000256" key="2">
    <source>
        <dbReference type="ARBA" id="ARBA00022679"/>
    </source>
</evidence>
<name>E1X477_HALMS</name>
<dbReference type="InterPro" id="IPR042203">
    <property type="entry name" value="Leu/Phe-tRNA_Trfase_C"/>
</dbReference>
<dbReference type="InterPro" id="IPR004616">
    <property type="entry name" value="Leu/Phe-tRNA_Trfase"/>
</dbReference>
<evidence type="ECO:0000256" key="3">
    <source>
        <dbReference type="ARBA" id="ARBA00023315"/>
    </source>
</evidence>
<dbReference type="Gene3D" id="3.30.70.3550">
    <property type="entry name" value="Leucyl/phenylalanyl-tRNA-protein transferase, N-terminal domain"/>
    <property type="match status" value="1"/>
</dbReference>
<organism evidence="5 6">
    <name type="scientific">Halobacteriovorax marinus (strain ATCC BAA-682 / DSM 15412 / SJ)</name>
    <name type="common">Bacteriovorax marinus</name>
    <dbReference type="NCBI Taxonomy" id="862908"/>
    <lineage>
        <taxon>Bacteria</taxon>
        <taxon>Pseudomonadati</taxon>
        <taxon>Bdellovibrionota</taxon>
        <taxon>Bacteriovoracia</taxon>
        <taxon>Bacteriovoracales</taxon>
        <taxon>Halobacteriovoraceae</taxon>
        <taxon>Halobacteriovorax</taxon>
    </lineage>
</organism>
<comment type="similarity">
    <text evidence="4">Belongs to the L/F-transferase family.</text>
</comment>
<evidence type="ECO:0000256" key="1">
    <source>
        <dbReference type="ARBA" id="ARBA00022490"/>
    </source>
</evidence>
<dbReference type="STRING" id="862908.BMS_2247"/>
<dbReference type="Pfam" id="PF03588">
    <property type="entry name" value="Leu_Phe_trans"/>
    <property type="match status" value="1"/>
</dbReference>
<dbReference type="AlphaFoldDB" id="E1X477"/>
<dbReference type="OrthoDB" id="5291081at2"/>
<dbReference type="SUPFAM" id="SSF55729">
    <property type="entry name" value="Acyl-CoA N-acyltransferases (Nat)"/>
    <property type="match status" value="1"/>
</dbReference>
<comment type="catalytic activity">
    <reaction evidence="4">
        <text>N-terminal L-arginyl-[protein] + L-leucyl-tRNA(Leu) = N-terminal L-leucyl-L-arginyl-[protein] + tRNA(Leu) + H(+)</text>
        <dbReference type="Rhea" id="RHEA:50416"/>
        <dbReference type="Rhea" id="RHEA-COMP:9613"/>
        <dbReference type="Rhea" id="RHEA-COMP:9622"/>
        <dbReference type="Rhea" id="RHEA-COMP:12672"/>
        <dbReference type="Rhea" id="RHEA-COMP:12673"/>
        <dbReference type="ChEBI" id="CHEBI:15378"/>
        <dbReference type="ChEBI" id="CHEBI:64719"/>
        <dbReference type="ChEBI" id="CHEBI:78442"/>
        <dbReference type="ChEBI" id="CHEBI:78494"/>
        <dbReference type="ChEBI" id="CHEBI:133044"/>
        <dbReference type="EC" id="2.3.2.6"/>
    </reaction>
</comment>
<comment type="subcellular location">
    <subcellularLocation>
        <location evidence="4">Cytoplasm</location>
    </subcellularLocation>
</comment>
<evidence type="ECO:0000256" key="4">
    <source>
        <dbReference type="HAMAP-Rule" id="MF_00688"/>
    </source>
</evidence>
<dbReference type="eggNOG" id="COG2360">
    <property type="taxonomic scope" value="Bacteria"/>
</dbReference>
<dbReference type="PATRIC" id="fig|862908.3.peg.2138"/>
<sequence>MTILNFPPIDQADENGLLAIGGDLEVKSLLKAYQSGIFPWPISIDFPLAWFAPDPRGVIDLKDFHVSKSFKKFLARTNMKVEFNQNFESVIMNCAMAKRKDQAGTWITDQIIDSYINLHREGYAYSVETYLYKDGVKRMVGGLYGTCISNFISGESMYHIEDNASKLALYTLIEFLKAKGIEWLDTQMVTPVIKSMGGKEISRSEFMQRISQLNMDALIKPDFNT</sequence>
<reference evidence="6" key="1">
    <citation type="journal article" date="2013" name="ISME J.">
        <title>A small predatory core genome in the divergent marine Bacteriovorax marinus SJ and the terrestrial Bdellovibrio bacteriovorus.</title>
        <authorList>
            <person name="Crossman L.C."/>
            <person name="Chen H."/>
            <person name="Cerdeno-Tarraga A.M."/>
            <person name="Brooks K."/>
            <person name="Quail M.A."/>
            <person name="Pineiro S.A."/>
            <person name="Hobley L."/>
            <person name="Sockett R.E."/>
            <person name="Bentley S.D."/>
            <person name="Parkhill J."/>
            <person name="Williams H.N."/>
            <person name="Stine O.C."/>
        </authorList>
    </citation>
    <scope>NUCLEOTIDE SEQUENCE [LARGE SCALE GENOMIC DNA]</scope>
    <source>
        <strain evidence="6">ATCC BAA-682 / DSM 15412 / SJ</strain>
    </source>
</reference>
<dbReference type="GO" id="GO:0005737">
    <property type="term" value="C:cytoplasm"/>
    <property type="evidence" value="ECO:0007669"/>
    <property type="project" value="UniProtKB-SubCell"/>
</dbReference>
<evidence type="ECO:0000313" key="5">
    <source>
        <dbReference type="EMBL" id="CBW27049.1"/>
    </source>
</evidence>
<dbReference type="GO" id="GO:0008914">
    <property type="term" value="F:leucyl-tRNA--protein transferase activity"/>
    <property type="evidence" value="ECO:0007669"/>
    <property type="project" value="UniProtKB-UniRule"/>
</dbReference>
<comment type="function">
    <text evidence="4">Functions in the N-end rule pathway of protein degradation where it conjugates Leu, Phe and, less efficiently, Met from aminoacyl-tRNAs to the N-termini of proteins containing an N-terminal arginine or lysine.</text>
</comment>
<dbReference type="InterPro" id="IPR016181">
    <property type="entry name" value="Acyl_CoA_acyltransferase"/>
</dbReference>
<dbReference type="InterPro" id="IPR042221">
    <property type="entry name" value="Leu/Phe-tRNA_Trfase_N"/>
</dbReference>
<comment type="catalytic activity">
    <reaction evidence="4">
        <text>N-terminal L-lysyl-[protein] + L-leucyl-tRNA(Leu) = N-terminal L-leucyl-L-lysyl-[protein] + tRNA(Leu) + H(+)</text>
        <dbReference type="Rhea" id="RHEA:12340"/>
        <dbReference type="Rhea" id="RHEA-COMP:9613"/>
        <dbReference type="Rhea" id="RHEA-COMP:9622"/>
        <dbReference type="Rhea" id="RHEA-COMP:12670"/>
        <dbReference type="Rhea" id="RHEA-COMP:12671"/>
        <dbReference type="ChEBI" id="CHEBI:15378"/>
        <dbReference type="ChEBI" id="CHEBI:65249"/>
        <dbReference type="ChEBI" id="CHEBI:78442"/>
        <dbReference type="ChEBI" id="CHEBI:78494"/>
        <dbReference type="ChEBI" id="CHEBI:133043"/>
        <dbReference type="EC" id="2.3.2.6"/>
    </reaction>
</comment>
<keyword evidence="1 4" id="KW-0963">Cytoplasm</keyword>
<protein>
    <recommendedName>
        <fullName evidence="4">Leucyl/phenylalanyl-tRNA--protein transferase</fullName>
        <ecNumber evidence="4">2.3.2.6</ecNumber>
    </recommendedName>
    <alternativeName>
        <fullName evidence="4">L/F-transferase</fullName>
    </alternativeName>
    <alternativeName>
        <fullName evidence="4">Leucyltransferase</fullName>
    </alternativeName>
    <alternativeName>
        <fullName evidence="4">Phenyalanyltransferase</fullName>
    </alternativeName>
</protein>
<dbReference type="EMBL" id="FQ312005">
    <property type="protein sequence ID" value="CBW27049.1"/>
    <property type="molecule type" value="Genomic_DNA"/>
</dbReference>
<dbReference type="PANTHER" id="PTHR30098">
    <property type="entry name" value="LEUCYL/PHENYLALANYL-TRNA--PROTEIN TRANSFERASE"/>
    <property type="match status" value="1"/>
</dbReference>
<gene>
    <name evidence="4" type="primary">aat</name>
    <name evidence="5" type="ordered locus">BMS_2247</name>
</gene>
<dbReference type="PANTHER" id="PTHR30098:SF2">
    <property type="entry name" value="LEUCYL_PHENYLALANYL-TRNA--PROTEIN TRANSFERASE"/>
    <property type="match status" value="1"/>
</dbReference>
<dbReference type="Gene3D" id="3.40.630.70">
    <property type="entry name" value="Leucyl/phenylalanyl-tRNA-protein transferase, C-terminal domain"/>
    <property type="match status" value="1"/>
</dbReference>
<dbReference type="EC" id="2.3.2.6" evidence="4"/>
<dbReference type="Proteomes" id="UP000008963">
    <property type="component" value="Chromosome"/>
</dbReference>
<dbReference type="KEGG" id="bmx:BMS_2247"/>
<dbReference type="GO" id="GO:0030163">
    <property type="term" value="P:protein catabolic process"/>
    <property type="evidence" value="ECO:0007669"/>
    <property type="project" value="UniProtKB-UniRule"/>
</dbReference>
<accession>E1X477</accession>
<evidence type="ECO:0000313" key="6">
    <source>
        <dbReference type="Proteomes" id="UP000008963"/>
    </source>
</evidence>
<keyword evidence="2 4" id="KW-0808">Transferase</keyword>
<dbReference type="HAMAP" id="MF_00688">
    <property type="entry name" value="Leu_Phe_trans"/>
    <property type="match status" value="1"/>
</dbReference>
<keyword evidence="3 4" id="KW-0012">Acyltransferase</keyword>
<proteinExistence type="inferred from homology"/>
<dbReference type="HOGENOM" id="CLU_075045_0_0_7"/>
<comment type="catalytic activity">
    <reaction evidence="4">
        <text>L-phenylalanyl-tRNA(Phe) + an N-terminal L-alpha-aminoacyl-[protein] = an N-terminal L-phenylalanyl-L-alpha-aminoacyl-[protein] + tRNA(Phe)</text>
        <dbReference type="Rhea" id="RHEA:43632"/>
        <dbReference type="Rhea" id="RHEA-COMP:9668"/>
        <dbReference type="Rhea" id="RHEA-COMP:9699"/>
        <dbReference type="Rhea" id="RHEA-COMP:10636"/>
        <dbReference type="Rhea" id="RHEA-COMP:10637"/>
        <dbReference type="ChEBI" id="CHEBI:78442"/>
        <dbReference type="ChEBI" id="CHEBI:78531"/>
        <dbReference type="ChEBI" id="CHEBI:78597"/>
        <dbReference type="ChEBI" id="CHEBI:83561"/>
        <dbReference type="EC" id="2.3.2.6"/>
    </reaction>
</comment>
<keyword evidence="6" id="KW-1185">Reference proteome</keyword>